<dbReference type="RefSeq" id="WP_247420708.1">
    <property type="nucleotide sequence ID" value="NZ_JALLGW010000003.1"/>
</dbReference>
<dbReference type="PANTHER" id="PTHR21419">
    <property type="match status" value="1"/>
</dbReference>
<evidence type="ECO:0000256" key="3">
    <source>
        <dbReference type="ARBA" id="ARBA00022989"/>
    </source>
</evidence>
<dbReference type="SUPFAM" id="SSF50998">
    <property type="entry name" value="Quinoprotein alcohol dehydrogenase-like"/>
    <property type="match status" value="1"/>
</dbReference>
<dbReference type="PANTHER" id="PTHR21419:SF30">
    <property type="entry name" value="IG-LIKE DOMAIN-CONTAINING PROTEIN"/>
    <property type="match status" value="1"/>
</dbReference>
<dbReference type="SMART" id="SM00564">
    <property type="entry name" value="PQQ"/>
    <property type="match status" value="5"/>
</dbReference>
<dbReference type="InterPro" id="IPR015943">
    <property type="entry name" value="WD40/YVTN_repeat-like_dom_sf"/>
</dbReference>
<dbReference type="GO" id="GO:0016020">
    <property type="term" value="C:membrane"/>
    <property type="evidence" value="ECO:0007669"/>
    <property type="project" value="UniProtKB-SubCell"/>
</dbReference>
<keyword evidence="4" id="KW-0472">Membrane</keyword>
<dbReference type="EMBL" id="JBHSQH010000002">
    <property type="protein sequence ID" value="MFC5973618.1"/>
    <property type="molecule type" value="Genomic_DNA"/>
</dbReference>
<comment type="caution">
    <text evidence="6">The sequence shown here is derived from an EMBL/GenBank/DDBJ whole genome shotgun (WGS) entry which is preliminary data.</text>
</comment>
<organism evidence="6 7">
    <name type="scientific">Halomarina salina</name>
    <dbReference type="NCBI Taxonomy" id="1872699"/>
    <lineage>
        <taxon>Archaea</taxon>
        <taxon>Methanobacteriati</taxon>
        <taxon>Methanobacteriota</taxon>
        <taxon>Stenosarchaea group</taxon>
        <taxon>Halobacteria</taxon>
        <taxon>Halobacteriales</taxon>
        <taxon>Natronomonadaceae</taxon>
        <taxon>Halomarina</taxon>
    </lineage>
</organism>
<evidence type="ECO:0000256" key="4">
    <source>
        <dbReference type="ARBA" id="ARBA00023136"/>
    </source>
</evidence>
<keyword evidence="3" id="KW-1133">Transmembrane helix</keyword>
<dbReference type="InterPro" id="IPR011047">
    <property type="entry name" value="Quinoprotein_ADH-like_sf"/>
</dbReference>
<feature type="domain" description="Pyrrolo-quinoline quinone repeat" evidence="5">
    <location>
        <begin position="81"/>
        <end position="297"/>
    </location>
</feature>
<proteinExistence type="predicted"/>
<evidence type="ECO:0000256" key="1">
    <source>
        <dbReference type="ARBA" id="ARBA00004167"/>
    </source>
</evidence>
<evidence type="ECO:0000259" key="5">
    <source>
        <dbReference type="Pfam" id="PF13360"/>
    </source>
</evidence>
<protein>
    <submittedName>
        <fullName evidence="6">PQQ-binding-like beta-propeller repeat protein</fullName>
    </submittedName>
</protein>
<keyword evidence="7" id="KW-1185">Reference proteome</keyword>
<dbReference type="Proteomes" id="UP001596099">
    <property type="component" value="Unassembled WGS sequence"/>
</dbReference>
<dbReference type="Gene3D" id="2.130.10.10">
    <property type="entry name" value="YVTN repeat-like/Quinoprotein amine dehydrogenase"/>
    <property type="match status" value="2"/>
</dbReference>
<name>A0ABD5RTB0_9EURY</name>
<dbReference type="InterPro" id="IPR002372">
    <property type="entry name" value="PQQ_rpt_dom"/>
</dbReference>
<evidence type="ECO:0000256" key="2">
    <source>
        <dbReference type="ARBA" id="ARBA00022692"/>
    </source>
</evidence>
<accession>A0ABD5RTB0</accession>
<dbReference type="AlphaFoldDB" id="A0ABD5RTB0"/>
<dbReference type="InterPro" id="IPR018391">
    <property type="entry name" value="PQQ_b-propeller_rpt"/>
</dbReference>
<dbReference type="InterPro" id="IPR045232">
    <property type="entry name" value="FAM234"/>
</dbReference>
<sequence length="421" mass="43887">MRLRTYGAVALVVVALSAVVFIGLGSPTSGTFTENWVSDTARENERNHHAVGASDGRDLVVAPVAEAGGDEAEYTDTSCTLARLAATNGSVAWRTSVPPDECFTHALTEPDIGDLDGNGNVSVVAATFGGDLVAYDARTGASEWSVPLVETAGERRSYGYGRPTIGELLPADGREVVVSDVNGNVVAVEADGNVAWRYSLSQAGMDGVTVSSRPLVGDVDGDGAAEVVVSSNDGVVVLDADGELLWERTLPASYLASGQADDDPQREIAVGYQTQVALLDGASGETEWSREADEAVRFREVADGDGDGAAELYVGYQNGTVGALDLATGRPEWTSTLASDSTVWAPTLGDGDGDGTDELFVPTQSGLVTAVDPADGSELAAYQREVPIWTHLTPADVDGDGRTEVFVRYGDGRVVSLTYDG</sequence>
<keyword evidence="2" id="KW-0812">Transmembrane</keyword>
<evidence type="ECO:0000313" key="6">
    <source>
        <dbReference type="EMBL" id="MFC5973618.1"/>
    </source>
</evidence>
<reference evidence="6 7" key="1">
    <citation type="journal article" date="2019" name="Int. J. Syst. Evol. Microbiol.">
        <title>The Global Catalogue of Microorganisms (GCM) 10K type strain sequencing project: providing services to taxonomists for standard genome sequencing and annotation.</title>
        <authorList>
            <consortium name="The Broad Institute Genomics Platform"/>
            <consortium name="The Broad Institute Genome Sequencing Center for Infectious Disease"/>
            <person name="Wu L."/>
            <person name="Ma J."/>
        </authorList>
    </citation>
    <scope>NUCLEOTIDE SEQUENCE [LARGE SCALE GENOMIC DNA]</scope>
    <source>
        <strain evidence="6 7">CGMCC 1.12543</strain>
    </source>
</reference>
<evidence type="ECO:0000313" key="7">
    <source>
        <dbReference type="Proteomes" id="UP001596099"/>
    </source>
</evidence>
<gene>
    <name evidence="6" type="ORF">ACFPYI_19995</name>
</gene>
<comment type="subcellular location">
    <subcellularLocation>
        <location evidence="1">Membrane</location>
        <topology evidence="1">Single-pass membrane protein</topology>
    </subcellularLocation>
</comment>
<dbReference type="Pfam" id="PF13360">
    <property type="entry name" value="PQQ_2"/>
    <property type="match status" value="1"/>
</dbReference>